<dbReference type="AlphaFoldDB" id="G3BB69"/>
<dbReference type="SUPFAM" id="SSF52833">
    <property type="entry name" value="Thioredoxin-like"/>
    <property type="match status" value="1"/>
</dbReference>
<dbReference type="KEGG" id="cten:18246142"/>
<dbReference type="GO" id="GO:0005739">
    <property type="term" value="C:mitochondrion"/>
    <property type="evidence" value="ECO:0007669"/>
    <property type="project" value="UniProtKB-SubCell"/>
</dbReference>
<dbReference type="Proteomes" id="UP000000707">
    <property type="component" value="Unassembled WGS sequence"/>
</dbReference>
<dbReference type="SMART" id="SM00916">
    <property type="entry name" value="L51_S25_CI-B8"/>
    <property type="match status" value="1"/>
</dbReference>
<dbReference type="EMBL" id="GL996527">
    <property type="protein sequence ID" value="EGV61499.1"/>
    <property type="molecule type" value="Genomic_DNA"/>
</dbReference>
<evidence type="ECO:0000259" key="3">
    <source>
        <dbReference type="SMART" id="SM00916"/>
    </source>
</evidence>
<evidence type="ECO:0000313" key="5">
    <source>
        <dbReference type="Proteomes" id="UP000000707"/>
    </source>
</evidence>
<evidence type="ECO:0000256" key="2">
    <source>
        <dbReference type="ARBA" id="ARBA00023128"/>
    </source>
</evidence>
<comment type="subcellular location">
    <subcellularLocation>
        <location evidence="1">Mitochondrion</location>
    </subcellularLocation>
</comment>
<gene>
    <name evidence="4" type="ORF">CANTEDRAFT_109798</name>
</gene>
<reference evidence="4 5" key="1">
    <citation type="journal article" date="2011" name="Proc. Natl. Acad. Sci. U.S.A.">
        <title>Comparative genomics of xylose-fermenting fungi for enhanced biofuel production.</title>
        <authorList>
            <person name="Wohlbach D.J."/>
            <person name="Kuo A."/>
            <person name="Sato T.K."/>
            <person name="Potts K.M."/>
            <person name="Salamov A.A."/>
            <person name="LaButti K.M."/>
            <person name="Sun H."/>
            <person name="Clum A."/>
            <person name="Pangilinan J.L."/>
            <person name="Lindquist E.A."/>
            <person name="Lucas S."/>
            <person name="Lapidus A."/>
            <person name="Jin M."/>
            <person name="Gunawan C."/>
            <person name="Balan V."/>
            <person name="Dale B.E."/>
            <person name="Jeffries T.W."/>
            <person name="Zinkel R."/>
            <person name="Barry K.W."/>
            <person name="Grigoriev I.V."/>
            <person name="Gasch A.P."/>
        </authorList>
    </citation>
    <scope>NUCLEOTIDE SEQUENCE [LARGE SCALE GENOMIC DNA]</scope>
    <source>
        <strain evidence="5">ATCC 10573 / BCRC 21748 / CBS 615 / JCM 9827 / NBRC 10315 / NRRL Y-1498 / VKM Y-70</strain>
    </source>
</reference>
<proteinExistence type="predicted"/>
<dbReference type="eggNOG" id="ENOG502S1AY">
    <property type="taxonomic scope" value="Eukaryota"/>
</dbReference>
<evidence type="ECO:0000313" key="4">
    <source>
        <dbReference type="EMBL" id="EGV61499.1"/>
    </source>
</evidence>
<feature type="domain" description="Ribosomal protein/NADH dehydrogenase" evidence="3">
    <location>
        <begin position="54"/>
        <end position="134"/>
    </location>
</feature>
<dbReference type="OrthoDB" id="1696305at2759"/>
<organism evidence="5">
    <name type="scientific">Candida tenuis (strain ATCC 10573 / BCRC 21748 / CBS 615 / JCM 9827 / NBRC 10315 / NRRL Y-1498 / VKM Y-70)</name>
    <name type="common">Yeast</name>
    <name type="synonym">Yamadazyma tenuis</name>
    <dbReference type="NCBI Taxonomy" id="590646"/>
    <lineage>
        <taxon>Eukaryota</taxon>
        <taxon>Fungi</taxon>
        <taxon>Dikarya</taxon>
        <taxon>Ascomycota</taxon>
        <taxon>Saccharomycotina</taxon>
        <taxon>Pichiomycetes</taxon>
        <taxon>Debaryomycetaceae</taxon>
        <taxon>Yamadazyma</taxon>
    </lineage>
</organism>
<protein>
    <recommendedName>
        <fullName evidence="3">Ribosomal protein/NADH dehydrogenase domain-containing protein</fullName>
    </recommendedName>
</protein>
<dbReference type="InterPro" id="IPR007741">
    <property type="entry name" value="Ribosomal_mL43/mS25/NADH_DH"/>
</dbReference>
<keyword evidence="2" id="KW-0496">Mitochondrion</keyword>
<name>G3BB69_CANTC</name>
<dbReference type="HOGENOM" id="CLU_141769_0_0_1"/>
<keyword evidence="5" id="KW-1185">Reference proteome</keyword>
<accession>G3BB69</accession>
<dbReference type="GeneID" id="18246142"/>
<sequence>MAKPKTLNSMFPGLPKSRLLKQATRINIIHGSTATAFKFDPKFTRLDLILPQNRLHKPSIGLRQFWKHNLPTLKFHNYDTEFHVLKVQTDSDQELAKCPTKVVIHTESGNQEVSCEGISHSDILAKVVQLTGATPVDPEVLKGLDLNTVAHQ</sequence>
<evidence type="ECO:0000256" key="1">
    <source>
        <dbReference type="ARBA" id="ARBA00004173"/>
    </source>
</evidence>
<dbReference type="Pfam" id="PF05047">
    <property type="entry name" value="L51_S25_CI-B8"/>
    <property type="match status" value="1"/>
</dbReference>
<dbReference type="STRING" id="590646.G3BB69"/>
<dbReference type="InterPro" id="IPR036249">
    <property type="entry name" value="Thioredoxin-like_sf"/>
</dbReference>